<dbReference type="OrthoDB" id="7697689at2759"/>
<sequence length="83" mass="9293">MSLSTTLPTINDALALFNQSPVDAKRRTCETYSDADEIINSLRDKFNDDTTSRSTCVRILTLLPSSWSVHKVMEVMASSKHMV</sequence>
<keyword evidence="2" id="KW-1185">Reference proteome</keyword>
<gene>
    <name evidence="1" type="ORF">HICCMSTLAB_LOCUS155</name>
</gene>
<reference evidence="1" key="1">
    <citation type="submission" date="2021-04" db="EMBL/GenBank/DDBJ databases">
        <authorList>
            <person name="Chebbi M.A.C M."/>
        </authorList>
    </citation>
    <scope>NUCLEOTIDE SEQUENCE</scope>
</reference>
<organism evidence="1 2">
    <name type="scientific">Cotesia congregata</name>
    <name type="common">Parasitoid wasp</name>
    <name type="synonym">Apanteles congregatus</name>
    <dbReference type="NCBI Taxonomy" id="51543"/>
    <lineage>
        <taxon>Eukaryota</taxon>
        <taxon>Metazoa</taxon>
        <taxon>Ecdysozoa</taxon>
        <taxon>Arthropoda</taxon>
        <taxon>Hexapoda</taxon>
        <taxon>Insecta</taxon>
        <taxon>Pterygota</taxon>
        <taxon>Neoptera</taxon>
        <taxon>Endopterygota</taxon>
        <taxon>Hymenoptera</taxon>
        <taxon>Apocrita</taxon>
        <taxon>Ichneumonoidea</taxon>
        <taxon>Braconidae</taxon>
        <taxon>Microgastrinae</taxon>
        <taxon>Cotesia</taxon>
    </lineage>
</organism>
<proteinExistence type="predicted"/>
<dbReference type="AlphaFoldDB" id="A0A8J2E884"/>
<dbReference type="EMBL" id="CAJNRD030000848">
    <property type="protein sequence ID" value="CAG5072456.1"/>
    <property type="molecule type" value="Genomic_DNA"/>
</dbReference>
<dbReference type="Proteomes" id="UP000786811">
    <property type="component" value="Unassembled WGS sequence"/>
</dbReference>
<comment type="caution">
    <text evidence="1">The sequence shown here is derived from an EMBL/GenBank/DDBJ whole genome shotgun (WGS) entry which is preliminary data.</text>
</comment>
<accession>A0A8J2E884</accession>
<protein>
    <submittedName>
        <fullName evidence="1">Uncharacterized protein</fullName>
    </submittedName>
</protein>
<evidence type="ECO:0000313" key="2">
    <source>
        <dbReference type="Proteomes" id="UP000786811"/>
    </source>
</evidence>
<name>A0A8J2E884_COTCN</name>
<evidence type="ECO:0000313" key="1">
    <source>
        <dbReference type="EMBL" id="CAG5072456.1"/>
    </source>
</evidence>